<reference evidence="5 6" key="1">
    <citation type="journal article" date="2015" name="Genome Announc.">
        <title>Complete Genome Sequence of a Novel Bacterium within the Family Rhodocyclaceae That Degrades Polycyclic Aromatic Hydrocarbons.</title>
        <authorList>
            <person name="Singleton D.R."/>
            <person name="Dickey A.N."/>
            <person name="Scholl E.H."/>
            <person name="Wright F.A."/>
            <person name="Aitken M.D."/>
        </authorList>
    </citation>
    <scope>NUCLEOTIDE SEQUENCE [LARGE SCALE GENOMIC DNA]</scope>
    <source>
        <strain evidence="6">PG1-Ca6</strain>
    </source>
</reference>
<dbReference type="RefSeq" id="WP_202634350.1">
    <property type="nucleotide sequence ID" value="NZ_CP010554.1"/>
</dbReference>
<evidence type="ECO:0000313" key="5">
    <source>
        <dbReference type="EMBL" id="AJP48434.1"/>
    </source>
</evidence>
<dbReference type="SUPFAM" id="SSF55469">
    <property type="entry name" value="FMN-dependent nitroreductase-like"/>
    <property type="match status" value="1"/>
</dbReference>
<dbReference type="EMBL" id="CP010554">
    <property type="protein sequence ID" value="AJP48434.1"/>
    <property type="molecule type" value="Genomic_DNA"/>
</dbReference>
<evidence type="ECO:0000259" key="4">
    <source>
        <dbReference type="Pfam" id="PF00881"/>
    </source>
</evidence>
<dbReference type="HOGENOM" id="CLU_070764_3_1_4"/>
<keyword evidence="2" id="KW-0288">FMN</keyword>
<evidence type="ECO:0000256" key="2">
    <source>
        <dbReference type="ARBA" id="ARBA00022643"/>
    </source>
</evidence>
<dbReference type="Gene3D" id="3.40.109.10">
    <property type="entry name" value="NADH Oxidase"/>
    <property type="match status" value="1"/>
</dbReference>
<dbReference type="KEGG" id="rbu:PG1C_08110"/>
<dbReference type="NCBIfam" id="TIGR02476">
    <property type="entry name" value="BluB"/>
    <property type="match status" value="1"/>
</dbReference>
<evidence type="ECO:0000256" key="1">
    <source>
        <dbReference type="ARBA" id="ARBA00022630"/>
    </source>
</evidence>
<dbReference type="Proteomes" id="UP000061603">
    <property type="component" value="Chromosome"/>
</dbReference>
<dbReference type="AlphaFoldDB" id="A0A0C5J9Q6"/>
<dbReference type="InterPro" id="IPR029479">
    <property type="entry name" value="Nitroreductase"/>
</dbReference>
<dbReference type="PANTHER" id="PTHR23026:SF90">
    <property type="entry name" value="IODOTYROSINE DEIODINASE 1"/>
    <property type="match status" value="1"/>
</dbReference>
<keyword evidence="1" id="KW-0285">Flavoprotein</keyword>
<dbReference type="PANTHER" id="PTHR23026">
    <property type="entry name" value="NADPH NITROREDUCTASE"/>
    <property type="match status" value="1"/>
</dbReference>
<dbReference type="STRING" id="1565605.PG1C_08110"/>
<dbReference type="InterPro" id="IPR012825">
    <property type="entry name" value="BluB"/>
</dbReference>
<organism evidence="5 6">
    <name type="scientific">Rugosibacter aromaticivorans</name>
    <dbReference type="NCBI Taxonomy" id="1565605"/>
    <lineage>
        <taxon>Bacteria</taxon>
        <taxon>Pseudomonadati</taxon>
        <taxon>Pseudomonadota</taxon>
        <taxon>Betaproteobacteria</taxon>
        <taxon>Nitrosomonadales</taxon>
        <taxon>Sterolibacteriaceae</taxon>
        <taxon>Rugosibacter</taxon>
    </lineage>
</organism>
<evidence type="ECO:0000313" key="6">
    <source>
        <dbReference type="Proteomes" id="UP000061603"/>
    </source>
</evidence>
<dbReference type="Pfam" id="PF00881">
    <property type="entry name" value="Nitroreductase"/>
    <property type="match status" value="1"/>
</dbReference>
<dbReference type="PATRIC" id="fig|1565605.3.peg.1720"/>
<dbReference type="InterPro" id="IPR000415">
    <property type="entry name" value="Nitroreductase-like"/>
</dbReference>
<accession>A0A0C5J9Q6</accession>
<keyword evidence="3" id="KW-0560">Oxidoreductase</keyword>
<keyword evidence="6" id="KW-1185">Reference proteome</keyword>
<name>A0A0C5J9Q6_9PROT</name>
<dbReference type="GO" id="GO:0016491">
    <property type="term" value="F:oxidoreductase activity"/>
    <property type="evidence" value="ECO:0007669"/>
    <property type="project" value="UniProtKB-KW"/>
</dbReference>
<gene>
    <name evidence="5" type="ORF">PG1C_08110</name>
</gene>
<protein>
    <submittedName>
        <fullName evidence="5">Cob(II)yrinic acid a,c-diamide reductase</fullName>
    </submittedName>
</protein>
<proteinExistence type="predicted"/>
<feature type="domain" description="Nitroreductase" evidence="4">
    <location>
        <begin position="22"/>
        <end position="186"/>
    </location>
</feature>
<evidence type="ECO:0000256" key="3">
    <source>
        <dbReference type="ARBA" id="ARBA00023002"/>
    </source>
</evidence>
<sequence length="227" mass="24963">MTRPENPNAFDATAIDAIYRTIHSRRDIREFIPGPLPDGLLSRLYAAAHAAPSVGFMQPWRLIHVVDAALRDEMITLVETERQATATVLPSRTTEFLKLKVEGMKTCAEVLVVALMDGCENHIFGKRTLPEMALASAACAIQNMWLAARAEGIGLGWVSFFEPEALARLFAMPPGAKPIAILCIGHVAEFPAQPMLEALGWGQRLPLESVVFENQWLKDAQPTPTAY</sequence>
<dbReference type="InterPro" id="IPR050627">
    <property type="entry name" value="Nitroreductase/BluB"/>
</dbReference>